<organism evidence="3 4">
    <name type="scientific">Actinoplanes cyaneus</name>
    <dbReference type="NCBI Taxonomy" id="52696"/>
    <lineage>
        <taxon>Bacteria</taxon>
        <taxon>Bacillati</taxon>
        <taxon>Actinomycetota</taxon>
        <taxon>Actinomycetes</taxon>
        <taxon>Micromonosporales</taxon>
        <taxon>Micromonosporaceae</taxon>
        <taxon>Actinoplanes</taxon>
    </lineage>
</organism>
<dbReference type="SUPFAM" id="SSF81296">
    <property type="entry name" value="E set domains"/>
    <property type="match status" value="1"/>
</dbReference>
<dbReference type="PANTHER" id="PTHR32208:SF21">
    <property type="entry name" value="LOW QUALITY PROTEIN: ALDEHYDE OXIDASE GLOX-LIKE"/>
    <property type="match status" value="1"/>
</dbReference>
<protein>
    <recommendedName>
        <fullName evidence="2">Ricin B lectin domain-containing protein</fullName>
    </recommendedName>
</protein>
<dbReference type="InterPro" id="IPR014756">
    <property type="entry name" value="Ig_E-set"/>
</dbReference>
<dbReference type="Pfam" id="PF09118">
    <property type="entry name" value="GO-like_E_set"/>
    <property type="match status" value="1"/>
</dbReference>
<keyword evidence="4" id="KW-1185">Reference proteome</keyword>
<gene>
    <name evidence="3" type="ORF">Acy02nite_40860</name>
</gene>
<dbReference type="InterPro" id="IPR000772">
    <property type="entry name" value="Ricin_B_lectin"/>
</dbReference>
<dbReference type="Pfam" id="PF07250">
    <property type="entry name" value="Glyoxal_oxid_N"/>
    <property type="match status" value="1"/>
</dbReference>
<dbReference type="EMBL" id="BOMH01000031">
    <property type="protein sequence ID" value="GID66205.1"/>
    <property type="molecule type" value="Genomic_DNA"/>
</dbReference>
<dbReference type="InterPro" id="IPR035992">
    <property type="entry name" value="Ricin_B-like_lectins"/>
</dbReference>
<dbReference type="RefSeq" id="WP_239175039.1">
    <property type="nucleotide sequence ID" value="NZ_BAAAUC010000014.1"/>
</dbReference>
<dbReference type="Pfam" id="PF00652">
    <property type="entry name" value="Ricin_B_lectin"/>
    <property type="match status" value="1"/>
</dbReference>
<dbReference type="InterPro" id="IPR015202">
    <property type="entry name" value="GO-like_E_set"/>
</dbReference>
<comment type="caution">
    <text evidence="3">The sequence shown here is derived from an EMBL/GenBank/DDBJ whole genome shotgun (WGS) entry which is preliminary data.</text>
</comment>
<dbReference type="SMART" id="SM00458">
    <property type="entry name" value="RICIN"/>
    <property type="match status" value="1"/>
</dbReference>
<sequence>MRRGREFITCGVLAILVLFGASAVDPGIAAGSVPVAAEQQVHEHEHGEGLDEDSREHMEFDLVGTPMSEIERQTGANAARIQKATGRRPGLAPPKAKVAADPGVAGTWSPVVDTPVVPVFQAVLPNGKVLIWDSVGDNATETYPKHDFTRVMLWNPADNTSKRVDLQGTNIFCAGFAHLSNGNILVAGGNLNSKLEGTLTTYVFVWQEERWSVGRLMAAGRWYPSVAENALGEGVIVGGGPATAEVFGTDNRLRSLTGFTKYSARIYPFLGSRPDTQVGLYGPTATGYTINTSGTGVITATTTRDAINRDYGSFATYDVGKTLVVGGGTVTEDGRSNVPTKTSVVIDTNPWNTPVYTAGASMSTGRRQANATLLADGKVLVTGGMSTEANGGGFDLEHAVTAAEVWDPVTGGWTTLASASRIRQYHSTAVLLPDGRVMTGGGGICGGCVTQGYLEKNIEYFTPPYLYKKDGSGELATRPVISAAPASVGINTPFTVTSDQAASVAKVALVGLSDVTHSQDQGQRYIPLRFSKSGTTLTVTGPQTGGVAPPGYYMLFIVGADGVPSVAKMVLVGKNIRPLMNAVKNSTGRCVDVPFSSITTQTYLWTYDCNGGNAQALTWLLDDRSIRVMGNCLDVPFGNYVAGQRIWTYGCNGSDPQRWTFNRDGTIKPTFAPTLCLAPASTAIKAQLRLAACDGAAVTKWSW</sequence>
<dbReference type="PANTHER" id="PTHR32208">
    <property type="entry name" value="SECRETED PROTEIN-RELATED"/>
    <property type="match status" value="1"/>
</dbReference>
<evidence type="ECO:0000256" key="1">
    <source>
        <dbReference type="ARBA" id="ARBA00022729"/>
    </source>
</evidence>
<accession>A0A919IQE1</accession>
<evidence type="ECO:0000259" key="2">
    <source>
        <dbReference type="SMART" id="SM00458"/>
    </source>
</evidence>
<dbReference type="Gene3D" id="2.80.10.50">
    <property type="match status" value="1"/>
</dbReference>
<dbReference type="InterPro" id="IPR011043">
    <property type="entry name" value="Gal_Oxase/kelch_b-propeller"/>
</dbReference>
<dbReference type="SUPFAM" id="SSF50370">
    <property type="entry name" value="Ricin B-like lectins"/>
    <property type="match status" value="1"/>
</dbReference>
<dbReference type="SUPFAM" id="SSF50965">
    <property type="entry name" value="Galactose oxidase, central domain"/>
    <property type="match status" value="1"/>
</dbReference>
<dbReference type="Gene3D" id="2.60.40.10">
    <property type="entry name" value="Immunoglobulins"/>
    <property type="match status" value="1"/>
</dbReference>
<dbReference type="CDD" id="cd02851">
    <property type="entry name" value="E_set_GO_C"/>
    <property type="match status" value="1"/>
</dbReference>
<dbReference type="InterPro" id="IPR037293">
    <property type="entry name" value="Gal_Oxidase_central_sf"/>
</dbReference>
<evidence type="ECO:0000313" key="4">
    <source>
        <dbReference type="Proteomes" id="UP000619479"/>
    </source>
</evidence>
<reference evidence="3" key="1">
    <citation type="submission" date="2021-01" db="EMBL/GenBank/DDBJ databases">
        <title>Whole genome shotgun sequence of Actinoplanes cyaneus NBRC 14990.</title>
        <authorList>
            <person name="Komaki H."/>
            <person name="Tamura T."/>
        </authorList>
    </citation>
    <scope>NUCLEOTIDE SEQUENCE</scope>
    <source>
        <strain evidence="3">NBRC 14990</strain>
    </source>
</reference>
<dbReference type="Gene3D" id="2.130.10.80">
    <property type="entry name" value="Galactose oxidase/kelch, beta-propeller"/>
    <property type="match status" value="1"/>
</dbReference>
<proteinExistence type="predicted"/>
<dbReference type="GO" id="GO:0005975">
    <property type="term" value="P:carbohydrate metabolic process"/>
    <property type="evidence" value="ECO:0007669"/>
    <property type="project" value="UniProtKB-ARBA"/>
</dbReference>
<name>A0A919IQE1_9ACTN</name>
<dbReference type="AlphaFoldDB" id="A0A919IQE1"/>
<dbReference type="InterPro" id="IPR009880">
    <property type="entry name" value="Glyoxal_oxidase_N"/>
</dbReference>
<dbReference type="InterPro" id="IPR013783">
    <property type="entry name" value="Ig-like_fold"/>
</dbReference>
<evidence type="ECO:0000313" key="3">
    <source>
        <dbReference type="EMBL" id="GID66205.1"/>
    </source>
</evidence>
<dbReference type="PROSITE" id="PS50231">
    <property type="entry name" value="RICIN_B_LECTIN"/>
    <property type="match status" value="1"/>
</dbReference>
<feature type="domain" description="Ricin B lectin" evidence="2">
    <location>
        <begin position="577"/>
        <end position="702"/>
    </location>
</feature>
<dbReference type="Proteomes" id="UP000619479">
    <property type="component" value="Unassembled WGS sequence"/>
</dbReference>
<keyword evidence="1" id="KW-0732">Signal</keyword>